<dbReference type="NCBIfam" id="TIGR00787">
    <property type="entry name" value="dctP"/>
    <property type="match status" value="1"/>
</dbReference>
<dbReference type="PIRSF" id="PIRSF006470">
    <property type="entry name" value="DctB"/>
    <property type="match status" value="1"/>
</dbReference>
<dbReference type="NCBIfam" id="NF037995">
    <property type="entry name" value="TRAP_S1"/>
    <property type="match status" value="1"/>
</dbReference>
<accession>A0A9D2PR16</accession>
<comment type="caution">
    <text evidence="3">The sequence shown here is derived from an EMBL/GenBank/DDBJ whole genome shotgun (WGS) entry which is preliminary data.</text>
</comment>
<dbReference type="Proteomes" id="UP000823886">
    <property type="component" value="Unassembled WGS sequence"/>
</dbReference>
<evidence type="ECO:0000313" key="4">
    <source>
        <dbReference type="Proteomes" id="UP000823886"/>
    </source>
</evidence>
<protein>
    <submittedName>
        <fullName evidence="3">TRAP transporter substrate-binding protein</fullName>
    </submittedName>
</protein>
<evidence type="ECO:0000313" key="3">
    <source>
        <dbReference type="EMBL" id="HJC64460.1"/>
    </source>
</evidence>
<dbReference type="EMBL" id="DWVZ01000175">
    <property type="protein sequence ID" value="HJC64460.1"/>
    <property type="molecule type" value="Genomic_DNA"/>
</dbReference>
<evidence type="ECO:0000256" key="1">
    <source>
        <dbReference type="ARBA" id="ARBA00022729"/>
    </source>
</evidence>
<dbReference type="GO" id="GO:0055085">
    <property type="term" value="P:transmembrane transport"/>
    <property type="evidence" value="ECO:0007669"/>
    <property type="project" value="InterPro"/>
</dbReference>
<dbReference type="InterPro" id="IPR018389">
    <property type="entry name" value="DctP_fam"/>
</dbReference>
<dbReference type="PANTHER" id="PTHR33376:SF2">
    <property type="entry name" value="DICARBOXYLATE-BINDING PERIPLASMIC PROTEIN"/>
    <property type="match status" value="1"/>
</dbReference>
<dbReference type="PANTHER" id="PTHR33376">
    <property type="match status" value="1"/>
</dbReference>
<dbReference type="GO" id="GO:0030246">
    <property type="term" value="F:carbohydrate binding"/>
    <property type="evidence" value="ECO:0007669"/>
    <property type="project" value="TreeGrafter"/>
</dbReference>
<dbReference type="InterPro" id="IPR038404">
    <property type="entry name" value="TRAP_DctP_sf"/>
</dbReference>
<organism evidence="3 4">
    <name type="scientific">Candidatus Blautia merdavium</name>
    <dbReference type="NCBI Taxonomy" id="2838494"/>
    <lineage>
        <taxon>Bacteria</taxon>
        <taxon>Bacillati</taxon>
        <taxon>Bacillota</taxon>
        <taxon>Clostridia</taxon>
        <taxon>Lachnospirales</taxon>
        <taxon>Lachnospiraceae</taxon>
        <taxon>Blautia</taxon>
    </lineage>
</organism>
<feature type="chain" id="PRO_5039424131" evidence="2">
    <location>
        <begin position="19"/>
        <end position="342"/>
    </location>
</feature>
<name>A0A9D2PR16_9FIRM</name>
<sequence>MKGLKRILAAALCVAVVAGMTGCSSSVTGGKRIIRISHAQSETHPEHIGLLKFKEYVEENLGDKYEVQIFPNEILGAAQRAIELTQTGAIDFVVAGTANLETFADVYEIFSMPYLFTSEEAYHEVMNDTEYMNNIYESTDEAGFRVLTWYNAGTRNFYAKTPINTPDDLKGMKIRVQQSPASVQMMEAFGAAASPMSFGEVYTAIQQGVIDGAENNELALTNNKHGEVAKYFSYNKHQMVPDMLIGNLKFLNGLSDEEREVFEEAARLSTEVELEEWDGQVEEAKKIAEEDMGVEFIDVDVQAFKDKVAGVQDDMLADNSHIQEIYDHIQEINAKYADEEAE</sequence>
<dbReference type="AlphaFoldDB" id="A0A9D2PR16"/>
<dbReference type="Pfam" id="PF03480">
    <property type="entry name" value="DctP"/>
    <property type="match status" value="1"/>
</dbReference>
<feature type="signal peptide" evidence="2">
    <location>
        <begin position="1"/>
        <end position="18"/>
    </location>
</feature>
<dbReference type="PROSITE" id="PS51257">
    <property type="entry name" value="PROKAR_LIPOPROTEIN"/>
    <property type="match status" value="1"/>
</dbReference>
<gene>
    <name evidence="3" type="ORF">H9753_12730</name>
</gene>
<dbReference type="CDD" id="cd13671">
    <property type="entry name" value="PBP2_TRAP_SBP_like_3"/>
    <property type="match status" value="1"/>
</dbReference>
<dbReference type="InterPro" id="IPR004682">
    <property type="entry name" value="TRAP_DctP"/>
</dbReference>
<reference evidence="3" key="1">
    <citation type="journal article" date="2021" name="PeerJ">
        <title>Extensive microbial diversity within the chicken gut microbiome revealed by metagenomics and culture.</title>
        <authorList>
            <person name="Gilroy R."/>
            <person name="Ravi A."/>
            <person name="Getino M."/>
            <person name="Pursley I."/>
            <person name="Horton D.L."/>
            <person name="Alikhan N.F."/>
            <person name="Baker D."/>
            <person name="Gharbi K."/>
            <person name="Hall N."/>
            <person name="Watson M."/>
            <person name="Adriaenssens E.M."/>
            <person name="Foster-Nyarko E."/>
            <person name="Jarju S."/>
            <person name="Secka A."/>
            <person name="Antonio M."/>
            <person name="Oren A."/>
            <person name="Chaudhuri R.R."/>
            <person name="La Ragione R."/>
            <person name="Hildebrand F."/>
            <person name="Pallen M.J."/>
        </authorList>
    </citation>
    <scope>NUCLEOTIDE SEQUENCE</scope>
    <source>
        <strain evidence="3">ChiBcec2-3848</strain>
    </source>
</reference>
<keyword evidence="1 2" id="KW-0732">Signal</keyword>
<proteinExistence type="predicted"/>
<dbReference type="GO" id="GO:0030288">
    <property type="term" value="C:outer membrane-bounded periplasmic space"/>
    <property type="evidence" value="ECO:0007669"/>
    <property type="project" value="InterPro"/>
</dbReference>
<evidence type="ECO:0000256" key="2">
    <source>
        <dbReference type="SAM" id="SignalP"/>
    </source>
</evidence>
<dbReference type="SUPFAM" id="SSF53850">
    <property type="entry name" value="Periplasmic binding protein-like II"/>
    <property type="match status" value="1"/>
</dbReference>
<reference evidence="3" key="2">
    <citation type="submission" date="2021-04" db="EMBL/GenBank/DDBJ databases">
        <authorList>
            <person name="Gilroy R."/>
        </authorList>
    </citation>
    <scope>NUCLEOTIDE SEQUENCE</scope>
    <source>
        <strain evidence="3">ChiBcec2-3848</strain>
    </source>
</reference>
<dbReference type="Gene3D" id="3.40.190.170">
    <property type="entry name" value="Bacterial extracellular solute-binding protein, family 7"/>
    <property type="match status" value="1"/>
</dbReference>